<evidence type="ECO:0000313" key="9">
    <source>
        <dbReference type="Proteomes" id="UP000676506"/>
    </source>
</evidence>
<dbReference type="PANTHER" id="PTHR30589">
    <property type="entry name" value="PROLIPOPROTEIN DIACYLGLYCERYL TRANSFERASE"/>
    <property type="match status" value="1"/>
</dbReference>
<feature type="transmembrane region" description="Helical" evidence="7">
    <location>
        <begin position="45"/>
        <end position="63"/>
    </location>
</feature>
<dbReference type="GO" id="GO:0016757">
    <property type="term" value="F:glycosyltransferase activity"/>
    <property type="evidence" value="ECO:0007669"/>
    <property type="project" value="UniProtKB-KW"/>
</dbReference>
<comment type="similarity">
    <text evidence="1">Belongs to the Lgt family.</text>
</comment>
<evidence type="ECO:0000256" key="6">
    <source>
        <dbReference type="ARBA" id="ARBA00023136"/>
    </source>
</evidence>
<evidence type="ECO:0000256" key="1">
    <source>
        <dbReference type="ARBA" id="ARBA00007150"/>
    </source>
</evidence>
<keyword evidence="5 7" id="KW-1133">Transmembrane helix</keyword>
<feature type="transmembrane region" description="Helical" evidence="7">
    <location>
        <begin position="83"/>
        <end position="102"/>
    </location>
</feature>
<keyword evidence="3 8" id="KW-0808">Transferase</keyword>
<evidence type="ECO:0000256" key="2">
    <source>
        <dbReference type="ARBA" id="ARBA00022475"/>
    </source>
</evidence>
<dbReference type="InterPro" id="IPR001640">
    <property type="entry name" value="Lgt"/>
</dbReference>
<dbReference type="PANTHER" id="PTHR30589:SF0">
    <property type="entry name" value="PHOSPHATIDYLGLYCEROL--PROLIPOPROTEIN DIACYLGLYCERYL TRANSFERASE"/>
    <property type="match status" value="1"/>
</dbReference>
<evidence type="ECO:0000256" key="5">
    <source>
        <dbReference type="ARBA" id="ARBA00022989"/>
    </source>
</evidence>
<evidence type="ECO:0000256" key="3">
    <source>
        <dbReference type="ARBA" id="ARBA00022679"/>
    </source>
</evidence>
<name>A0ABX8BB91_9BACT</name>
<accession>A0ABX8BB91</accession>
<proteinExistence type="inferred from homology"/>
<keyword evidence="8" id="KW-0328">Glycosyltransferase</keyword>
<protein>
    <submittedName>
        <fullName evidence="8">Prolipoprotein diacylglyceryl transferase</fullName>
        <ecNumber evidence="8">2.4.99.-</ecNumber>
    </submittedName>
</protein>
<feature type="transmembrane region" description="Helical" evidence="7">
    <location>
        <begin position="12"/>
        <end position="33"/>
    </location>
</feature>
<sequence length="262" mass="28773">MSFPYDIRLPWGTIPIHLVFELLAYAIGFRLYLRARRRAPSELTTEQAVWILVGCLAGAWLGSKLVAWLELPTLYWRFRAEPLVWLQGKSIVGGLLGGWVGVEVAKTLTGVRQATGDAYVVPLIVGMAIGRLGCFFTGLPDGTCGIATSLPWGVDFGDGLRRHPTQLYEIAYLVLLGLALEHHPSRPAPAGARFRWFLLGYLAFRFVVEFIKPRPFLYPFGLTGIQTVALMGMAAAAVSLWRQPHRAQATPTVAVEGGSPRG</sequence>
<keyword evidence="6 7" id="KW-0472">Membrane</keyword>
<keyword evidence="9" id="KW-1185">Reference proteome</keyword>
<evidence type="ECO:0000256" key="7">
    <source>
        <dbReference type="SAM" id="Phobius"/>
    </source>
</evidence>
<feature type="transmembrane region" description="Helical" evidence="7">
    <location>
        <begin position="217"/>
        <end position="241"/>
    </location>
</feature>
<evidence type="ECO:0000256" key="4">
    <source>
        <dbReference type="ARBA" id="ARBA00022692"/>
    </source>
</evidence>
<dbReference type="RefSeq" id="WP_211428916.1">
    <property type="nucleotide sequence ID" value="NZ_CP072648.1"/>
</dbReference>
<gene>
    <name evidence="8" type="ORF">J8C06_00845</name>
</gene>
<reference evidence="8 9" key="1">
    <citation type="submission" date="2021-03" db="EMBL/GenBank/DDBJ databases">
        <title>Genomic and phenotypic characterization of Chloracidobacterium isolates provides evidence for multiple species.</title>
        <authorList>
            <person name="Saini M.K."/>
            <person name="Costas A.M.G."/>
            <person name="Tank M."/>
            <person name="Bryant D.A."/>
        </authorList>
    </citation>
    <scope>NUCLEOTIDE SEQUENCE [LARGE SCALE GENOMIC DNA]</scope>
    <source>
        <strain evidence="8 9">BV2-C</strain>
    </source>
</reference>
<dbReference type="Proteomes" id="UP000676506">
    <property type="component" value="Chromosome 1"/>
</dbReference>
<evidence type="ECO:0000313" key="8">
    <source>
        <dbReference type="EMBL" id="QUW03025.1"/>
    </source>
</evidence>
<dbReference type="EMBL" id="CP072648">
    <property type="protein sequence ID" value="QUW03025.1"/>
    <property type="molecule type" value="Genomic_DNA"/>
</dbReference>
<keyword evidence="4 7" id="KW-0812">Transmembrane</keyword>
<organism evidence="8 9">
    <name type="scientific">Chloracidobacterium validum</name>
    <dbReference type="NCBI Taxonomy" id="2821543"/>
    <lineage>
        <taxon>Bacteria</taxon>
        <taxon>Pseudomonadati</taxon>
        <taxon>Acidobacteriota</taxon>
        <taxon>Terriglobia</taxon>
        <taxon>Terriglobales</taxon>
        <taxon>Acidobacteriaceae</taxon>
        <taxon>Chloracidobacterium</taxon>
    </lineage>
</organism>
<dbReference type="EC" id="2.4.99.-" evidence="8"/>
<dbReference type="Pfam" id="PF01790">
    <property type="entry name" value="LGT"/>
    <property type="match status" value="1"/>
</dbReference>
<keyword evidence="2" id="KW-1003">Cell membrane</keyword>